<dbReference type="PANTHER" id="PTHR43133">
    <property type="entry name" value="RNA POLYMERASE ECF-TYPE SIGMA FACTO"/>
    <property type="match status" value="1"/>
</dbReference>
<evidence type="ECO:0000259" key="7">
    <source>
        <dbReference type="SMART" id="SM00421"/>
    </source>
</evidence>
<dbReference type="GO" id="GO:0003677">
    <property type="term" value="F:DNA binding"/>
    <property type="evidence" value="ECO:0007669"/>
    <property type="project" value="UniProtKB-KW"/>
</dbReference>
<dbReference type="SMART" id="SM00421">
    <property type="entry name" value="HTH_LUXR"/>
    <property type="match status" value="1"/>
</dbReference>
<keyword evidence="2 6" id="KW-0805">Transcription regulation</keyword>
<dbReference type="GO" id="GO:0006352">
    <property type="term" value="P:DNA-templated transcription initiation"/>
    <property type="evidence" value="ECO:0007669"/>
    <property type="project" value="InterPro"/>
</dbReference>
<protein>
    <recommendedName>
        <fullName evidence="6">RNA polymerase sigma factor</fullName>
    </recommendedName>
</protein>
<dbReference type="InterPro" id="IPR000792">
    <property type="entry name" value="Tscrpt_reg_LuxR_C"/>
</dbReference>
<dbReference type="SUPFAM" id="SSF88946">
    <property type="entry name" value="Sigma2 domain of RNA polymerase sigma factors"/>
    <property type="match status" value="1"/>
</dbReference>
<evidence type="ECO:0000256" key="5">
    <source>
        <dbReference type="ARBA" id="ARBA00023163"/>
    </source>
</evidence>
<dbReference type="CDD" id="cd06171">
    <property type="entry name" value="Sigma70_r4"/>
    <property type="match status" value="1"/>
</dbReference>
<keyword evidence="3 6" id="KW-0731">Sigma factor</keyword>
<proteinExistence type="inferred from homology"/>
<evidence type="ECO:0000313" key="8">
    <source>
        <dbReference type="EMBL" id="RIH66926.1"/>
    </source>
</evidence>
<dbReference type="InterPro" id="IPR039425">
    <property type="entry name" value="RNA_pol_sigma-70-like"/>
</dbReference>
<evidence type="ECO:0000256" key="3">
    <source>
        <dbReference type="ARBA" id="ARBA00023082"/>
    </source>
</evidence>
<evidence type="ECO:0000256" key="6">
    <source>
        <dbReference type="RuleBase" id="RU000716"/>
    </source>
</evidence>
<accession>A0A399D5Z4</accession>
<dbReference type="InterPro" id="IPR013325">
    <property type="entry name" value="RNA_pol_sigma_r2"/>
</dbReference>
<dbReference type="InterPro" id="IPR014327">
    <property type="entry name" value="RNA_pol_sigma70_bacteroid"/>
</dbReference>
<dbReference type="InterPro" id="IPR014284">
    <property type="entry name" value="RNA_pol_sigma-70_dom"/>
</dbReference>
<sequence>MIGFPVENNKSNKTLLVLLKKGDMAAFDAIYNKYSHKLHEFVFRYLKQEEDAEEIVQDVFIKIWESRNRIDVYSSFEAYLFSIAYNTSMSLLRKRVSDMKSREYLRTTQQSNYSDDNTIGEIHFKELNEKVNVLLTQLTPRQKEIYLLSREEGLSHKEIAAKLNISENTVKNHLVTTLKFLKNHIDSGLVINVLFLYLFLS</sequence>
<comment type="caution">
    <text evidence="8">The sequence shown here is derived from an EMBL/GenBank/DDBJ whole genome shotgun (WGS) entry which is preliminary data.</text>
</comment>
<dbReference type="InterPro" id="IPR013249">
    <property type="entry name" value="RNA_pol_sigma70_r4_t2"/>
</dbReference>
<keyword evidence="4 6" id="KW-0238">DNA-binding</keyword>
<dbReference type="NCBIfam" id="TIGR02937">
    <property type="entry name" value="sigma70-ECF"/>
    <property type="match status" value="1"/>
</dbReference>
<organism evidence="8 9">
    <name type="scientific">Mariniphaga sediminis</name>
    <dbReference type="NCBI Taxonomy" id="1628158"/>
    <lineage>
        <taxon>Bacteria</taxon>
        <taxon>Pseudomonadati</taxon>
        <taxon>Bacteroidota</taxon>
        <taxon>Bacteroidia</taxon>
        <taxon>Marinilabiliales</taxon>
        <taxon>Prolixibacteraceae</taxon>
        <taxon>Mariniphaga</taxon>
    </lineage>
</organism>
<dbReference type="OrthoDB" id="1342792at2"/>
<evidence type="ECO:0000256" key="1">
    <source>
        <dbReference type="ARBA" id="ARBA00010641"/>
    </source>
</evidence>
<keyword evidence="5 6" id="KW-0804">Transcription</keyword>
<comment type="similarity">
    <text evidence="1 6">Belongs to the sigma-70 factor family. ECF subfamily.</text>
</comment>
<dbReference type="InterPro" id="IPR000838">
    <property type="entry name" value="RNA_pol_sigma70_ECF_CS"/>
</dbReference>
<evidence type="ECO:0000313" key="9">
    <source>
        <dbReference type="Proteomes" id="UP000266441"/>
    </source>
</evidence>
<dbReference type="AlphaFoldDB" id="A0A399D5Z4"/>
<evidence type="ECO:0000256" key="2">
    <source>
        <dbReference type="ARBA" id="ARBA00023015"/>
    </source>
</evidence>
<dbReference type="InterPro" id="IPR036388">
    <property type="entry name" value="WH-like_DNA-bd_sf"/>
</dbReference>
<keyword evidence="9" id="KW-1185">Reference proteome</keyword>
<dbReference type="Gene3D" id="1.10.1740.10">
    <property type="match status" value="1"/>
</dbReference>
<dbReference type="PANTHER" id="PTHR43133:SF46">
    <property type="entry name" value="RNA POLYMERASE SIGMA-70 FACTOR ECF SUBFAMILY"/>
    <property type="match status" value="1"/>
</dbReference>
<dbReference type="NCBIfam" id="TIGR02985">
    <property type="entry name" value="Sig70_bacteroi1"/>
    <property type="match status" value="1"/>
</dbReference>
<gene>
    <name evidence="8" type="ORF">D1164_00385</name>
</gene>
<name>A0A399D5Z4_9BACT</name>
<dbReference type="Gene3D" id="1.10.10.10">
    <property type="entry name" value="Winged helix-like DNA-binding domain superfamily/Winged helix DNA-binding domain"/>
    <property type="match status" value="1"/>
</dbReference>
<dbReference type="Pfam" id="PF04542">
    <property type="entry name" value="Sigma70_r2"/>
    <property type="match status" value="1"/>
</dbReference>
<dbReference type="GO" id="GO:0016987">
    <property type="term" value="F:sigma factor activity"/>
    <property type="evidence" value="ECO:0007669"/>
    <property type="project" value="UniProtKB-KW"/>
</dbReference>
<dbReference type="Proteomes" id="UP000266441">
    <property type="component" value="Unassembled WGS sequence"/>
</dbReference>
<dbReference type="RefSeq" id="WP_119347952.1">
    <property type="nucleotide sequence ID" value="NZ_QWET01000001.1"/>
</dbReference>
<dbReference type="PROSITE" id="PS01063">
    <property type="entry name" value="SIGMA70_ECF"/>
    <property type="match status" value="1"/>
</dbReference>
<dbReference type="EMBL" id="QWET01000001">
    <property type="protein sequence ID" value="RIH66926.1"/>
    <property type="molecule type" value="Genomic_DNA"/>
</dbReference>
<dbReference type="Pfam" id="PF08281">
    <property type="entry name" value="Sigma70_r4_2"/>
    <property type="match status" value="1"/>
</dbReference>
<feature type="domain" description="HTH luxR-type" evidence="7">
    <location>
        <begin position="135"/>
        <end position="193"/>
    </location>
</feature>
<reference evidence="8 9" key="1">
    <citation type="journal article" date="2015" name="Int. J. Syst. Evol. Microbiol.">
        <title>Mariniphaga sediminis sp. nov., isolated from coastal sediment.</title>
        <authorList>
            <person name="Wang F.Q."/>
            <person name="Shen Q.Y."/>
            <person name="Chen G.J."/>
            <person name="Du Z.J."/>
        </authorList>
    </citation>
    <scope>NUCLEOTIDE SEQUENCE [LARGE SCALE GENOMIC DNA]</scope>
    <source>
        <strain evidence="8 9">SY21</strain>
    </source>
</reference>
<evidence type="ECO:0000256" key="4">
    <source>
        <dbReference type="ARBA" id="ARBA00023125"/>
    </source>
</evidence>
<dbReference type="InterPro" id="IPR013324">
    <property type="entry name" value="RNA_pol_sigma_r3/r4-like"/>
</dbReference>
<dbReference type="InterPro" id="IPR007627">
    <property type="entry name" value="RNA_pol_sigma70_r2"/>
</dbReference>
<dbReference type="SUPFAM" id="SSF88659">
    <property type="entry name" value="Sigma3 and sigma4 domains of RNA polymerase sigma factors"/>
    <property type="match status" value="1"/>
</dbReference>